<protein>
    <submittedName>
        <fullName evidence="1">DUF1802 family protein</fullName>
    </submittedName>
</protein>
<dbReference type="EMBL" id="JAAKGU010000004">
    <property type="protein sequence ID" value="NGM83030.1"/>
    <property type="molecule type" value="Genomic_DNA"/>
</dbReference>
<dbReference type="RefSeq" id="WP_165098010.1">
    <property type="nucleotide sequence ID" value="NZ_JAAKGU010000004.1"/>
</dbReference>
<evidence type="ECO:0000313" key="2">
    <source>
        <dbReference type="Proteomes" id="UP000480151"/>
    </source>
</evidence>
<evidence type="ECO:0000313" key="1">
    <source>
        <dbReference type="EMBL" id="NGM83030.1"/>
    </source>
</evidence>
<dbReference type="InterPro" id="IPR008307">
    <property type="entry name" value="UCP018957"/>
</dbReference>
<dbReference type="Proteomes" id="UP000480151">
    <property type="component" value="Unassembled WGS sequence"/>
</dbReference>
<proteinExistence type="predicted"/>
<organism evidence="1 2">
    <name type="scientific">Paenibacillus apii</name>
    <dbReference type="NCBI Taxonomy" id="1850370"/>
    <lineage>
        <taxon>Bacteria</taxon>
        <taxon>Bacillati</taxon>
        <taxon>Bacillota</taxon>
        <taxon>Bacilli</taxon>
        <taxon>Bacillales</taxon>
        <taxon>Paenibacillaceae</taxon>
        <taxon>Paenibacillus</taxon>
    </lineage>
</organism>
<gene>
    <name evidence="1" type="ORF">G5B47_11450</name>
</gene>
<accession>A0A6M1PIJ3</accession>
<dbReference type="PIRSF" id="PIRSF018957">
    <property type="entry name" value="UCP018957"/>
    <property type="match status" value="1"/>
</dbReference>
<dbReference type="Pfam" id="PF08819">
    <property type="entry name" value="DUF1802"/>
    <property type="match status" value="1"/>
</dbReference>
<name>A0A6M1PIJ3_9BACL</name>
<dbReference type="InterPro" id="IPR014923">
    <property type="entry name" value="DUF1802"/>
</dbReference>
<sequence length="190" mass="22201">MKLNPVALKEWASVIDVLLEGDQILLMRKGGIEEETRRFELKSRSFYLFPTYEHQRAHLIKDPYQSFVERSLSEFDAGAAHVKLTAYAEATDDLEVRDFAQLELLYPYHMWTGNLAEERLKWKAKQPLHILLLRVYKLEEPVLIEALPEYGGCRSWIELPALKDDIRLNPVLSEESFEEKRVRIKSILGQ</sequence>
<comment type="caution">
    <text evidence="1">The sequence shown here is derived from an EMBL/GenBank/DDBJ whole genome shotgun (WGS) entry which is preliminary data.</text>
</comment>
<dbReference type="AlphaFoldDB" id="A0A6M1PIJ3"/>
<reference evidence="1 2" key="1">
    <citation type="submission" date="2020-02" db="EMBL/GenBank/DDBJ databases">
        <authorList>
            <person name="Gao J."/>
            <person name="Sun J."/>
        </authorList>
    </citation>
    <scope>NUCLEOTIDE SEQUENCE [LARGE SCALE GENOMIC DNA]</scope>
    <source>
        <strain evidence="1 2">7124</strain>
    </source>
</reference>
<keyword evidence="2" id="KW-1185">Reference proteome</keyword>